<evidence type="ECO:0000256" key="1">
    <source>
        <dbReference type="ARBA" id="ARBA00004141"/>
    </source>
</evidence>
<evidence type="ECO:0000313" key="10">
    <source>
        <dbReference type="EMBL" id="CEO46883.1"/>
    </source>
</evidence>
<evidence type="ECO:0000256" key="4">
    <source>
        <dbReference type="ARBA" id="ARBA00022801"/>
    </source>
</evidence>
<feature type="region of interest" description="Disordered" evidence="7">
    <location>
        <begin position="196"/>
        <end position="222"/>
    </location>
</feature>
<keyword evidence="4" id="KW-0378">Hydrolase</keyword>
<dbReference type="GO" id="GO:0004252">
    <property type="term" value="F:serine-type endopeptidase activity"/>
    <property type="evidence" value="ECO:0007669"/>
    <property type="project" value="InterPro"/>
</dbReference>
<dbReference type="InterPro" id="IPR050925">
    <property type="entry name" value="Rhomboid_protease_S54"/>
</dbReference>
<accession>A0A0B7JPH4</accession>
<reference evidence="10" key="1">
    <citation type="submission" date="2015-01" db="EMBL/GenBank/DDBJ databases">
        <authorList>
            <person name="Durling Mikael"/>
        </authorList>
    </citation>
    <scope>NUCLEOTIDE SEQUENCE</scope>
</reference>
<proteinExistence type="inferred from homology"/>
<dbReference type="GO" id="GO:0006465">
    <property type="term" value="P:signal peptide processing"/>
    <property type="evidence" value="ECO:0007669"/>
    <property type="project" value="TreeGrafter"/>
</dbReference>
<feature type="compositionally biased region" description="Basic and acidic residues" evidence="7">
    <location>
        <begin position="251"/>
        <end position="262"/>
    </location>
</feature>
<evidence type="ECO:0000256" key="6">
    <source>
        <dbReference type="ARBA" id="ARBA00023136"/>
    </source>
</evidence>
<dbReference type="EMBL" id="CDPU01000006">
    <property type="protein sequence ID" value="CEO46883.1"/>
    <property type="molecule type" value="Genomic_DNA"/>
</dbReference>
<dbReference type="AlphaFoldDB" id="A0A0B7JPH4"/>
<sequence>MNLLCPHAPRSVARSVLRGSLRCSASRIGSSATVSQRPQCVAAQVRSIFFVDGPGRGQLRPRGSHLVLGQVSYGGRRTFFTEKIVRRYEELPRDYRDKSGLPFRGHDLTEAEVEKIFGPDIGASTANHLLRILHGRRVAGTLDDPAFSIHTAQFSGADIENGLAYLRKSVPVDEVVNAGLRAEDELNELALEEEQKEKKEKKKAGKAAETTDEGKTEEEEAVYKPDPLYGRSVLEEIRARNIAKEKARQKALEEEQRQKELAGEIPGEEPQQRSLVEVAEGERPITNPGIAEYYKNAQSEMKEPPKMSLWERVAPSLVTVTLVVGFCASLCMVYEEPEDRYRLIREIPIASATLGTMVGLNLLVYLAWRVPPAWKFLNKYMVLVIGLPKPITLFTASYSHQRISHLLMNIVPLWLVGTYMHEELGRATFLTLYLACGSFGFLGSLIAYGARGMLGTTTLGASGATFGLIVAWFWEHRMERFKILGMPESGVHGIVYWALIVALHLTRPSRIFSGRDGIDLVSHLVGMAVGMIGIELINRAGMGRDNAVSGGQEEEQAKDGESRDLVKDIVPVGTA</sequence>
<evidence type="ECO:0000259" key="9">
    <source>
        <dbReference type="Pfam" id="PF01694"/>
    </source>
</evidence>
<name>A0A0B7JPH4_BIOOC</name>
<keyword evidence="3 8" id="KW-0812">Transmembrane</keyword>
<feature type="transmembrane region" description="Helical" evidence="8">
    <location>
        <begin position="454"/>
        <end position="474"/>
    </location>
</feature>
<protein>
    <recommendedName>
        <fullName evidence="9">Peptidase S54 rhomboid domain-containing protein</fullName>
    </recommendedName>
</protein>
<comment type="subcellular location">
    <subcellularLocation>
        <location evidence="1">Membrane</location>
        <topology evidence="1">Multi-pass membrane protein</topology>
    </subcellularLocation>
</comment>
<dbReference type="InterPro" id="IPR022764">
    <property type="entry name" value="Peptidase_S54_rhomboid_dom"/>
</dbReference>
<dbReference type="GO" id="GO:0016020">
    <property type="term" value="C:membrane"/>
    <property type="evidence" value="ECO:0007669"/>
    <property type="project" value="UniProtKB-SubCell"/>
</dbReference>
<evidence type="ECO:0000256" key="8">
    <source>
        <dbReference type="SAM" id="Phobius"/>
    </source>
</evidence>
<evidence type="ECO:0000256" key="5">
    <source>
        <dbReference type="ARBA" id="ARBA00022989"/>
    </source>
</evidence>
<keyword evidence="5 8" id="KW-1133">Transmembrane helix</keyword>
<feature type="transmembrane region" description="Helical" evidence="8">
    <location>
        <begin position="347"/>
        <end position="368"/>
    </location>
</feature>
<feature type="transmembrane region" description="Helical" evidence="8">
    <location>
        <begin position="380"/>
        <end position="398"/>
    </location>
</feature>
<dbReference type="InterPro" id="IPR035952">
    <property type="entry name" value="Rhomboid-like_sf"/>
</dbReference>
<gene>
    <name evidence="10" type="ORF">BN869_000002938_1</name>
</gene>
<feature type="domain" description="Peptidase S54 rhomboid" evidence="9">
    <location>
        <begin position="391"/>
        <end position="532"/>
    </location>
</feature>
<feature type="region of interest" description="Disordered" evidence="7">
    <location>
        <begin position="251"/>
        <end position="270"/>
    </location>
</feature>
<evidence type="ECO:0000256" key="7">
    <source>
        <dbReference type="SAM" id="MobiDB-lite"/>
    </source>
</evidence>
<evidence type="ECO:0000256" key="2">
    <source>
        <dbReference type="ARBA" id="ARBA00009045"/>
    </source>
</evidence>
<feature type="transmembrane region" description="Helical" evidence="8">
    <location>
        <begin position="313"/>
        <end position="335"/>
    </location>
</feature>
<comment type="similarity">
    <text evidence="2">Belongs to the peptidase S54 family.</text>
</comment>
<feature type="transmembrane region" description="Helical" evidence="8">
    <location>
        <begin position="429"/>
        <end position="448"/>
    </location>
</feature>
<feature type="transmembrane region" description="Helical" evidence="8">
    <location>
        <begin position="486"/>
        <end position="505"/>
    </location>
</feature>
<dbReference type="SUPFAM" id="SSF144091">
    <property type="entry name" value="Rhomboid-like"/>
    <property type="match status" value="1"/>
</dbReference>
<dbReference type="PANTHER" id="PTHR43731:SF14">
    <property type="entry name" value="PRESENILIN-ASSOCIATED RHOMBOID-LIKE PROTEIN, MITOCHONDRIAL"/>
    <property type="match status" value="1"/>
</dbReference>
<dbReference type="Pfam" id="PF01694">
    <property type="entry name" value="Rhomboid"/>
    <property type="match status" value="1"/>
</dbReference>
<feature type="transmembrane region" description="Helical" evidence="8">
    <location>
        <begin position="517"/>
        <end position="537"/>
    </location>
</feature>
<organism evidence="10">
    <name type="scientific">Bionectria ochroleuca</name>
    <name type="common">Gliocladium roseum</name>
    <dbReference type="NCBI Taxonomy" id="29856"/>
    <lineage>
        <taxon>Eukaryota</taxon>
        <taxon>Fungi</taxon>
        <taxon>Dikarya</taxon>
        <taxon>Ascomycota</taxon>
        <taxon>Pezizomycotina</taxon>
        <taxon>Sordariomycetes</taxon>
        <taxon>Hypocreomycetidae</taxon>
        <taxon>Hypocreales</taxon>
        <taxon>Bionectriaceae</taxon>
        <taxon>Clonostachys</taxon>
    </lineage>
</organism>
<keyword evidence="6 8" id="KW-0472">Membrane</keyword>
<dbReference type="PANTHER" id="PTHR43731">
    <property type="entry name" value="RHOMBOID PROTEASE"/>
    <property type="match status" value="1"/>
</dbReference>
<evidence type="ECO:0000256" key="3">
    <source>
        <dbReference type="ARBA" id="ARBA00022692"/>
    </source>
</evidence>
<dbReference type="Gene3D" id="1.20.1540.10">
    <property type="entry name" value="Rhomboid-like"/>
    <property type="match status" value="1"/>
</dbReference>